<organism evidence="1 2">
    <name type="scientific">Niabella drilacis (strain DSM 25811 / CCM 8410 / CCUG 62505 / LMG 26954 / E90)</name>
    <dbReference type="NCBI Taxonomy" id="1285928"/>
    <lineage>
        <taxon>Bacteria</taxon>
        <taxon>Pseudomonadati</taxon>
        <taxon>Bacteroidota</taxon>
        <taxon>Chitinophagia</taxon>
        <taxon>Chitinophagales</taxon>
        <taxon>Chitinophagaceae</taxon>
        <taxon>Niabella</taxon>
    </lineage>
</organism>
<dbReference type="InterPro" id="IPR011047">
    <property type="entry name" value="Quinoprotein_ADH-like_sf"/>
</dbReference>
<reference evidence="2" key="1">
    <citation type="submission" date="2016-10" db="EMBL/GenBank/DDBJ databases">
        <authorList>
            <person name="Varghese N."/>
            <person name="Submissions S."/>
        </authorList>
    </citation>
    <scope>NUCLEOTIDE SEQUENCE [LARGE SCALE GENOMIC DNA]</scope>
    <source>
        <strain evidence="2">DSM 25811 / CCM 8410 / LMG 26954 / E90</strain>
    </source>
</reference>
<dbReference type="AlphaFoldDB" id="A0A1G6XJ97"/>
<dbReference type="RefSeq" id="WP_090391910.1">
    <property type="nucleotide sequence ID" value="NZ_FMZO01000013.1"/>
</dbReference>
<sequence>MKHSVFIAAAHQYQSPEKISGFTVGNNKILAITKDKPEIIALNNDLTFLWKRNFLLHWGKYVPPRITISPDDLLIGIAEINAIRLATIDGTVLFRQEHEAWDAFLGGDLFFTENHVLFVTPGPEKDRLTMMELSNFKIISTIELPGRQENNYTFHRTPHPEMILLEAAAGQDDCTLFLIKQSTGNITIEELKVCNDRIMGGFSPDGGLFVTAPHYDEGIEWFSFPLVNRAGEISQSEIFNNVDPLPAEEPDSLNYQTLFIADKIIAVLTRFGRILLINIDTGKIVTELTLQELEPKGYDEGGQETRDPEKIYDYASDLTELKFVAPNRLLARHSSGKLLSYSLSL</sequence>
<accession>A0A1G6XJ97</accession>
<dbReference type="OrthoDB" id="643390at2"/>
<dbReference type="SUPFAM" id="SSF50998">
    <property type="entry name" value="Quinoprotein alcohol dehydrogenase-like"/>
    <property type="match status" value="1"/>
</dbReference>
<keyword evidence="2" id="KW-1185">Reference proteome</keyword>
<proteinExistence type="predicted"/>
<gene>
    <name evidence="1" type="ORF">SAMN04487894_11368</name>
</gene>
<protein>
    <recommendedName>
        <fullName evidence="3">TolB-like 6-blade propeller-like</fullName>
    </recommendedName>
</protein>
<evidence type="ECO:0000313" key="1">
    <source>
        <dbReference type="EMBL" id="SDD77276.1"/>
    </source>
</evidence>
<name>A0A1G6XJ97_NIADE</name>
<evidence type="ECO:0000313" key="2">
    <source>
        <dbReference type="Proteomes" id="UP000198757"/>
    </source>
</evidence>
<dbReference type="Proteomes" id="UP000198757">
    <property type="component" value="Unassembled WGS sequence"/>
</dbReference>
<dbReference type="EMBL" id="FMZO01000013">
    <property type="protein sequence ID" value="SDD77276.1"/>
    <property type="molecule type" value="Genomic_DNA"/>
</dbReference>
<evidence type="ECO:0008006" key="3">
    <source>
        <dbReference type="Google" id="ProtNLM"/>
    </source>
</evidence>